<feature type="compositionally biased region" description="Basic and acidic residues" evidence="1">
    <location>
        <begin position="56"/>
        <end position="68"/>
    </location>
</feature>
<evidence type="ECO:0000313" key="2">
    <source>
        <dbReference type="EMBL" id="WAP67180.1"/>
    </source>
</evidence>
<reference evidence="2" key="1">
    <citation type="submission" date="2022-12" db="EMBL/GenBank/DDBJ databases">
        <title>Jiella pelagia sp. nov., isolated from phosphonate enriched culture of Northwest Pacific surface seawater.</title>
        <authorList>
            <person name="Shin D.Y."/>
            <person name="Hwang C.Y."/>
        </authorList>
    </citation>
    <scope>NUCLEOTIDE SEQUENCE</scope>
    <source>
        <strain evidence="2">HL-NP1</strain>
    </source>
</reference>
<evidence type="ECO:0000256" key="1">
    <source>
        <dbReference type="SAM" id="MobiDB-lite"/>
    </source>
</evidence>
<evidence type="ECO:0000313" key="3">
    <source>
        <dbReference type="Proteomes" id="UP001164020"/>
    </source>
</evidence>
<keyword evidence="3" id="KW-1185">Reference proteome</keyword>
<dbReference type="RefSeq" id="WP_268879631.1">
    <property type="nucleotide sequence ID" value="NZ_CP114029.1"/>
</dbReference>
<accession>A0ABY7BX23</accession>
<proteinExistence type="predicted"/>
<dbReference type="EMBL" id="CP114029">
    <property type="protein sequence ID" value="WAP67180.1"/>
    <property type="molecule type" value="Genomic_DNA"/>
</dbReference>
<name>A0ABY7BX23_9HYPH</name>
<sequence>MRSGKGHVFAKKEVLFASPLLQEGNLYLVDQAFGFHSPVRDIVIGRPNALFDDEGRDQAQHPDDRNGSDDTNATGYFEIGETHVDGLSWTKAATAACLCRSGILTHLISS</sequence>
<protein>
    <submittedName>
        <fullName evidence="2">Uncharacterized protein</fullName>
    </submittedName>
</protein>
<dbReference type="Proteomes" id="UP001164020">
    <property type="component" value="Chromosome"/>
</dbReference>
<organism evidence="2 3">
    <name type="scientific">Jiella pelagia</name>
    <dbReference type="NCBI Taxonomy" id="2986949"/>
    <lineage>
        <taxon>Bacteria</taxon>
        <taxon>Pseudomonadati</taxon>
        <taxon>Pseudomonadota</taxon>
        <taxon>Alphaproteobacteria</taxon>
        <taxon>Hyphomicrobiales</taxon>
        <taxon>Aurantimonadaceae</taxon>
        <taxon>Jiella</taxon>
    </lineage>
</organism>
<feature type="region of interest" description="Disordered" evidence="1">
    <location>
        <begin position="52"/>
        <end position="74"/>
    </location>
</feature>
<gene>
    <name evidence="2" type="ORF">OH818_16465</name>
</gene>